<keyword evidence="2" id="KW-0456">Lyase</keyword>
<evidence type="ECO:0000313" key="2">
    <source>
        <dbReference type="EMBL" id="MBC3916846.1"/>
    </source>
</evidence>
<reference evidence="2 3" key="1">
    <citation type="submission" date="2020-08" db="EMBL/GenBank/DDBJ databases">
        <title>Novel species isolated from subtropical streams in China.</title>
        <authorList>
            <person name="Lu H."/>
        </authorList>
    </citation>
    <scope>NUCLEOTIDE SEQUENCE [LARGE SCALE GENOMIC DNA]</scope>
    <source>
        <strain evidence="2 3">CY18W</strain>
    </source>
</reference>
<dbReference type="InterPro" id="IPR012669">
    <property type="entry name" value="Pectate_lyase"/>
</dbReference>
<comment type="caution">
    <text evidence="2">The sequence shown here is derived from an EMBL/GenBank/DDBJ whole genome shotgun (WGS) entry which is preliminary data.</text>
</comment>
<proteinExistence type="predicted"/>
<dbReference type="RefSeq" id="WP_186946078.1">
    <property type="nucleotide sequence ID" value="NZ_JACOGF010000002.1"/>
</dbReference>
<dbReference type="SUPFAM" id="SSF81853">
    <property type="entry name" value="Family 10 polysaccharide lyase"/>
    <property type="match status" value="1"/>
</dbReference>
<dbReference type="Proteomes" id="UP000650424">
    <property type="component" value="Unassembled WGS sequence"/>
</dbReference>
<feature type="chain" id="PRO_5045400014" evidence="1">
    <location>
        <begin position="24"/>
        <end position="425"/>
    </location>
</feature>
<evidence type="ECO:0000313" key="3">
    <source>
        <dbReference type="Proteomes" id="UP000650424"/>
    </source>
</evidence>
<dbReference type="Pfam" id="PF09492">
    <property type="entry name" value="Pec_lyase"/>
    <property type="match status" value="1"/>
</dbReference>
<dbReference type="EMBL" id="JACOGF010000002">
    <property type="protein sequence ID" value="MBC3916846.1"/>
    <property type="molecule type" value="Genomic_DNA"/>
</dbReference>
<evidence type="ECO:0000256" key="1">
    <source>
        <dbReference type="SAM" id="SignalP"/>
    </source>
</evidence>
<sequence>MPLKAIALISALTIVVPGLPAHSAIVGQTVPARAITENSVADKPEWQGYLARSRALMAADKAFLEAEKNNAPHTVAVVLESGSSDKSMPLKQRDVWYATKEAHHVADVIVSFQTPAGGWSKNMMRNGDLRQPGQHFVATQDKKYPDDMAWGWVGTFDNDATTTEIYFLARVAAQDTGASGNIYRSSILRGLNYIFNAQFPNGGWPQVYPLQGGYHDAITYNDNAMINVVQLLSDVVKEKGDFVFVTPDVRAMAGQALQRAIDCILKTQVVVNGKLTVWAQQYEPLSLQATGARNYEPAALSSAESANVLEYLMKIEHPAPPVIDAIEAGITWLKLNAIRDRSWRATTQGKLLLTQPGAPLLWPRYTSLIDGKALFGDRDLTLHDDVMEISLERRNGYAWYGSSSQKALAEYEIWKQSSASKGTHQ</sequence>
<keyword evidence="1" id="KW-0732">Signal</keyword>
<dbReference type="Gene3D" id="1.50.10.20">
    <property type="match status" value="1"/>
</dbReference>
<keyword evidence="3" id="KW-1185">Reference proteome</keyword>
<name>A0ABR6ZLS3_9BURK</name>
<dbReference type="EC" id="4.2.2.2" evidence="2"/>
<organism evidence="2 3">
    <name type="scientific">Undibacterium hunanense</name>
    <dbReference type="NCBI Taxonomy" id="2762292"/>
    <lineage>
        <taxon>Bacteria</taxon>
        <taxon>Pseudomonadati</taxon>
        <taxon>Pseudomonadota</taxon>
        <taxon>Betaproteobacteria</taxon>
        <taxon>Burkholderiales</taxon>
        <taxon>Oxalobacteraceae</taxon>
        <taxon>Undibacterium</taxon>
    </lineage>
</organism>
<feature type="signal peptide" evidence="1">
    <location>
        <begin position="1"/>
        <end position="23"/>
    </location>
</feature>
<protein>
    <submittedName>
        <fullName evidence="2">Pectate lyase</fullName>
        <ecNumber evidence="2">4.2.2.2</ecNumber>
    </submittedName>
</protein>
<gene>
    <name evidence="2" type="primary">pelA</name>
    <name evidence="2" type="ORF">H8L32_05105</name>
</gene>
<accession>A0ABR6ZLS3</accession>
<dbReference type="GO" id="GO:0030570">
    <property type="term" value="F:pectate lyase activity"/>
    <property type="evidence" value="ECO:0007669"/>
    <property type="project" value="UniProtKB-EC"/>
</dbReference>
<dbReference type="NCBIfam" id="TIGR02474">
    <property type="entry name" value="pec_lyase"/>
    <property type="match status" value="1"/>
</dbReference>